<evidence type="ECO:0000313" key="2">
    <source>
        <dbReference type="EMBL" id="MBA8923089.1"/>
    </source>
</evidence>
<feature type="domain" description="SnoaL-like" evidence="1">
    <location>
        <begin position="8"/>
        <end position="111"/>
    </location>
</feature>
<sequence>MSDVDVIAAHYAASDRGDLAGMLAPLTESSRWTEAAGFPYAGTYTGPEAVRVNVFEAIGRDWAQYRFTLSELVDAGSTVIGLGSYSGTHRVSGRSFTARVAHVWKLVDGRVDTFEQIVDSAPVLAALGEPA</sequence>
<comment type="caution">
    <text evidence="2">The sequence shown here is derived from an EMBL/GenBank/DDBJ whole genome shotgun (WGS) entry which is preliminary data.</text>
</comment>
<dbReference type="RefSeq" id="WP_025359271.1">
    <property type="nucleotide sequence ID" value="NZ_BAAABQ010000011.1"/>
</dbReference>
<dbReference type="Gene3D" id="3.10.450.50">
    <property type="match status" value="1"/>
</dbReference>
<accession>A0ABR6B8A1</accession>
<reference evidence="2 3" key="1">
    <citation type="submission" date="2020-08" db="EMBL/GenBank/DDBJ databases">
        <title>Genomic Encyclopedia of Archaeal and Bacterial Type Strains, Phase II (KMG-II): from individual species to whole genera.</title>
        <authorList>
            <person name="Goeker M."/>
        </authorList>
    </citation>
    <scope>NUCLEOTIDE SEQUENCE [LARGE SCALE GENOMIC DNA]</scope>
    <source>
        <strain evidence="2 3">DSM 43850</strain>
    </source>
</reference>
<evidence type="ECO:0000259" key="1">
    <source>
        <dbReference type="Pfam" id="PF12680"/>
    </source>
</evidence>
<evidence type="ECO:0000313" key="3">
    <source>
        <dbReference type="Proteomes" id="UP000517916"/>
    </source>
</evidence>
<dbReference type="PANTHER" id="PTHR41252">
    <property type="entry name" value="BLR2505 PROTEIN"/>
    <property type="match status" value="1"/>
</dbReference>
<organism evidence="2 3">
    <name type="scientific">Kutzneria viridogrisea</name>
    <dbReference type="NCBI Taxonomy" id="47990"/>
    <lineage>
        <taxon>Bacteria</taxon>
        <taxon>Bacillati</taxon>
        <taxon>Actinomycetota</taxon>
        <taxon>Actinomycetes</taxon>
        <taxon>Pseudonocardiales</taxon>
        <taxon>Pseudonocardiaceae</taxon>
        <taxon>Kutzneria</taxon>
    </lineage>
</organism>
<dbReference type="PANTHER" id="PTHR41252:SF1">
    <property type="entry name" value="BLR2505 PROTEIN"/>
    <property type="match status" value="1"/>
</dbReference>
<protein>
    <recommendedName>
        <fullName evidence="1">SnoaL-like domain-containing protein</fullName>
    </recommendedName>
</protein>
<gene>
    <name evidence="2" type="ORF">BC739_000286</name>
</gene>
<dbReference type="Proteomes" id="UP000517916">
    <property type="component" value="Unassembled WGS sequence"/>
</dbReference>
<name>A0ABR6B8A1_9PSEU</name>
<dbReference type="EMBL" id="JACJID010000001">
    <property type="protein sequence ID" value="MBA8923089.1"/>
    <property type="molecule type" value="Genomic_DNA"/>
</dbReference>
<dbReference type="SUPFAM" id="SSF54427">
    <property type="entry name" value="NTF2-like"/>
    <property type="match status" value="1"/>
</dbReference>
<dbReference type="InterPro" id="IPR032710">
    <property type="entry name" value="NTF2-like_dom_sf"/>
</dbReference>
<dbReference type="InterPro" id="IPR037401">
    <property type="entry name" value="SnoaL-like"/>
</dbReference>
<dbReference type="Pfam" id="PF12680">
    <property type="entry name" value="SnoaL_2"/>
    <property type="match status" value="1"/>
</dbReference>
<proteinExistence type="predicted"/>
<keyword evidence="3" id="KW-1185">Reference proteome</keyword>